<protein>
    <submittedName>
        <fullName evidence="3 4">Uncharacterized protein</fullName>
    </submittedName>
</protein>
<name>A0A915B124_PARUN</name>
<evidence type="ECO:0000313" key="2">
    <source>
        <dbReference type="Proteomes" id="UP000887569"/>
    </source>
</evidence>
<reference evidence="3 4" key="1">
    <citation type="submission" date="2022-11" db="UniProtKB">
        <authorList>
            <consortium name="WormBaseParasite"/>
        </authorList>
    </citation>
    <scope>IDENTIFICATION</scope>
</reference>
<evidence type="ECO:0000256" key="1">
    <source>
        <dbReference type="SAM" id="Phobius"/>
    </source>
</evidence>
<keyword evidence="1" id="KW-0472">Membrane</keyword>
<dbReference type="Proteomes" id="UP000887569">
    <property type="component" value="Unplaced"/>
</dbReference>
<organism evidence="2 4">
    <name type="scientific">Parascaris univalens</name>
    <name type="common">Nematode worm</name>
    <dbReference type="NCBI Taxonomy" id="6257"/>
    <lineage>
        <taxon>Eukaryota</taxon>
        <taxon>Metazoa</taxon>
        <taxon>Ecdysozoa</taxon>
        <taxon>Nematoda</taxon>
        <taxon>Chromadorea</taxon>
        <taxon>Rhabditida</taxon>
        <taxon>Spirurina</taxon>
        <taxon>Ascaridomorpha</taxon>
        <taxon>Ascaridoidea</taxon>
        <taxon>Ascarididae</taxon>
        <taxon>Parascaris</taxon>
    </lineage>
</organism>
<feature type="transmembrane region" description="Helical" evidence="1">
    <location>
        <begin position="12"/>
        <end position="37"/>
    </location>
</feature>
<dbReference type="WBParaSite" id="PgR021_g029_t02">
    <property type="protein sequence ID" value="PgR021_g029_t02"/>
    <property type="gene ID" value="PgR021_g029"/>
</dbReference>
<keyword evidence="1" id="KW-1133">Transmembrane helix</keyword>
<proteinExistence type="predicted"/>
<sequence length="55" mass="6301">MQSRSSTLQRIFLLDCALKLIKVFPMFYSVLVIYAHIERNTGAHIVPPSSFLLFS</sequence>
<dbReference type="AlphaFoldDB" id="A0A915B124"/>
<dbReference type="WBParaSite" id="PgR021_g029_t01">
    <property type="protein sequence ID" value="PgR021_g029_t01"/>
    <property type="gene ID" value="PgR021_g029"/>
</dbReference>
<evidence type="ECO:0000313" key="4">
    <source>
        <dbReference type="WBParaSite" id="PgR021_g029_t02"/>
    </source>
</evidence>
<evidence type="ECO:0000313" key="3">
    <source>
        <dbReference type="WBParaSite" id="PgR021_g029_t01"/>
    </source>
</evidence>
<accession>A0A915B124</accession>
<keyword evidence="2" id="KW-1185">Reference proteome</keyword>
<keyword evidence="1" id="KW-0812">Transmembrane</keyword>